<dbReference type="GO" id="GO:0004124">
    <property type="term" value="F:cysteine synthase activity"/>
    <property type="evidence" value="ECO:0007669"/>
    <property type="project" value="TreeGrafter"/>
</dbReference>
<dbReference type="Gene3D" id="3.40.640.10">
    <property type="entry name" value="Type I PLP-dependent aspartate aminotransferase-like (Major domain)"/>
    <property type="match status" value="1"/>
</dbReference>
<evidence type="ECO:0000256" key="5">
    <source>
        <dbReference type="RuleBase" id="RU362118"/>
    </source>
</evidence>
<keyword evidence="4 5" id="KW-0663">Pyridoxal phosphate</keyword>
<dbReference type="InterPro" id="IPR000277">
    <property type="entry name" value="Cys/Met-Metab_PyrdxlP-dep_enz"/>
</dbReference>
<evidence type="ECO:0000256" key="1">
    <source>
        <dbReference type="ARBA" id="ARBA00001933"/>
    </source>
</evidence>
<evidence type="ECO:0000313" key="6">
    <source>
        <dbReference type="EMBL" id="CAD9313881.1"/>
    </source>
</evidence>
<evidence type="ECO:0000256" key="3">
    <source>
        <dbReference type="ARBA" id="ARBA00022679"/>
    </source>
</evidence>
<comment type="cofactor">
    <cofactor evidence="1 5">
        <name>pyridoxal 5'-phosphate</name>
        <dbReference type="ChEBI" id="CHEBI:597326"/>
    </cofactor>
</comment>
<gene>
    <name evidence="6" type="ORF">DBRI1063_LOCUS287</name>
</gene>
<dbReference type="GO" id="GO:0006535">
    <property type="term" value="P:cysteine biosynthetic process from serine"/>
    <property type="evidence" value="ECO:0007669"/>
    <property type="project" value="TreeGrafter"/>
</dbReference>
<sequence length="325" mass="36180">MNAIGAILTSLTRHHIQVRFNTSKRQKQQQSLLIVHGNELYCDVLRTIRYTAETFPLDAVISKAVDVCNSQVLLDFFQQHGQDIGIFHWEAASNPSSYMLDPNLLPQLRALAQHCIFVCDNTWLSGAAFNPLDYGADVVIESMTKHLSAGTCIGGMIIGRANIFTPLEEYVRIIGIFVDVIRCQVFSEKLRGAHKRIQATSSTALALSAFLQEDQRVVEVFYPLLKNHPSYAVAVQHLKFGPGCVWCRLPVSNNKFLKAMTAVDAPMDFKTSFGGSERMRDELSGKEVPTVWIRLSVGYDEPATATIIKVTALLDRLFGTKNKGC</sequence>
<dbReference type="AlphaFoldDB" id="A0A7S1VX53"/>
<dbReference type="GO" id="GO:0071269">
    <property type="term" value="P:L-homocysteine biosynthetic process"/>
    <property type="evidence" value="ECO:0007669"/>
    <property type="project" value="TreeGrafter"/>
</dbReference>
<dbReference type="PANTHER" id="PTHR43797">
    <property type="entry name" value="HOMOCYSTEINE/CYSTEINE SYNTHASE"/>
    <property type="match status" value="1"/>
</dbReference>
<proteinExistence type="inferred from homology"/>
<dbReference type="GO" id="GO:0005737">
    <property type="term" value="C:cytoplasm"/>
    <property type="evidence" value="ECO:0007669"/>
    <property type="project" value="TreeGrafter"/>
</dbReference>
<evidence type="ECO:0000256" key="4">
    <source>
        <dbReference type="ARBA" id="ARBA00022898"/>
    </source>
</evidence>
<keyword evidence="3" id="KW-0808">Transferase</keyword>
<comment type="similarity">
    <text evidence="2 5">Belongs to the trans-sulfuration enzymes family.</text>
</comment>
<accession>A0A7S1VX53</accession>
<protein>
    <submittedName>
        <fullName evidence="6">Uncharacterized protein</fullName>
    </submittedName>
</protein>
<dbReference type="Pfam" id="PF01053">
    <property type="entry name" value="Cys_Met_Meta_PP"/>
    <property type="match status" value="1"/>
</dbReference>
<dbReference type="SUPFAM" id="SSF53383">
    <property type="entry name" value="PLP-dependent transferases"/>
    <property type="match status" value="1"/>
</dbReference>
<dbReference type="InterPro" id="IPR006235">
    <property type="entry name" value="OAc-hSer/O-AcSer_sulfhydrylase"/>
</dbReference>
<dbReference type="InterPro" id="IPR015422">
    <property type="entry name" value="PyrdxlP-dep_Trfase_small"/>
</dbReference>
<dbReference type="GO" id="GO:0030170">
    <property type="term" value="F:pyridoxal phosphate binding"/>
    <property type="evidence" value="ECO:0007669"/>
    <property type="project" value="InterPro"/>
</dbReference>
<dbReference type="EMBL" id="HBGN01000470">
    <property type="protein sequence ID" value="CAD9313881.1"/>
    <property type="molecule type" value="Transcribed_RNA"/>
</dbReference>
<dbReference type="PANTHER" id="PTHR43797:SF2">
    <property type="entry name" value="HOMOCYSTEINE_CYSTEINE SYNTHASE"/>
    <property type="match status" value="1"/>
</dbReference>
<dbReference type="InterPro" id="IPR015421">
    <property type="entry name" value="PyrdxlP-dep_Trfase_major"/>
</dbReference>
<dbReference type="InterPro" id="IPR015424">
    <property type="entry name" value="PyrdxlP-dep_Trfase"/>
</dbReference>
<dbReference type="GO" id="GO:0003961">
    <property type="term" value="F:O-acetylhomoserine aminocarboxypropyltransferase activity"/>
    <property type="evidence" value="ECO:0007669"/>
    <property type="project" value="TreeGrafter"/>
</dbReference>
<evidence type="ECO:0000256" key="2">
    <source>
        <dbReference type="ARBA" id="ARBA00009077"/>
    </source>
</evidence>
<organism evidence="6">
    <name type="scientific">Ditylum brightwellii</name>
    <dbReference type="NCBI Taxonomy" id="49249"/>
    <lineage>
        <taxon>Eukaryota</taxon>
        <taxon>Sar</taxon>
        <taxon>Stramenopiles</taxon>
        <taxon>Ochrophyta</taxon>
        <taxon>Bacillariophyta</taxon>
        <taxon>Mediophyceae</taxon>
        <taxon>Lithodesmiophycidae</taxon>
        <taxon>Lithodesmiales</taxon>
        <taxon>Lithodesmiaceae</taxon>
        <taxon>Ditylum</taxon>
    </lineage>
</organism>
<name>A0A7S1VX53_9STRA</name>
<reference evidence="6" key="1">
    <citation type="submission" date="2021-01" db="EMBL/GenBank/DDBJ databases">
        <authorList>
            <person name="Corre E."/>
            <person name="Pelletier E."/>
            <person name="Niang G."/>
            <person name="Scheremetjew M."/>
            <person name="Finn R."/>
            <person name="Kale V."/>
            <person name="Holt S."/>
            <person name="Cochrane G."/>
            <person name="Meng A."/>
            <person name="Brown T."/>
            <person name="Cohen L."/>
        </authorList>
    </citation>
    <scope>NUCLEOTIDE SEQUENCE</scope>
    <source>
        <strain evidence="6">Pop2</strain>
    </source>
</reference>
<dbReference type="Gene3D" id="3.90.1150.10">
    <property type="entry name" value="Aspartate Aminotransferase, domain 1"/>
    <property type="match status" value="1"/>
</dbReference>
<dbReference type="GO" id="GO:0019346">
    <property type="term" value="P:transsulfuration"/>
    <property type="evidence" value="ECO:0007669"/>
    <property type="project" value="InterPro"/>
</dbReference>